<reference evidence="1 2" key="1">
    <citation type="journal article" date="2016" name="PLoS ONE">
        <title>Sequence Assembly of Yarrowia lipolytica Strain W29/CLIB89 Shows Transposable Element Diversity.</title>
        <authorList>
            <person name="Magnan C."/>
            <person name="Yu J."/>
            <person name="Chang I."/>
            <person name="Jahn E."/>
            <person name="Kanomata Y."/>
            <person name="Wu J."/>
            <person name="Zeller M."/>
            <person name="Oakes M."/>
            <person name="Baldi P."/>
            <person name="Sandmeyer S."/>
        </authorList>
    </citation>
    <scope>NUCLEOTIDE SEQUENCE [LARGE SCALE GENOMIC DNA]</scope>
    <source>
        <strain evidence="2">CLIB89(W29)</strain>
    </source>
</reference>
<gene>
    <name evidence="1" type="ORF">YALI1_A18463g</name>
</gene>
<dbReference type="AlphaFoldDB" id="A0A1D8N599"/>
<protein>
    <submittedName>
        <fullName evidence="1">Uncharacterized protein</fullName>
    </submittedName>
</protein>
<name>A0A1D8N599_YARLL</name>
<dbReference type="Proteomes" id="UP000182444">
    <property type="component" value="Chromosome 1A"/>
</dbReference>
<dbReference type="VEuPathDB" id="FungiDB:YALI1_A18463g"/>
<sequence length="125" mass="13716">MDNACQAEPRPSQPDSLTNRRIPFSINLRLAKLLYPLYLLQNHLLGSPLPAVVEVWRPPNSTKAQMSAASLVGMTKGRLHHLGPQHSFPNALAHPRSPANVSQSQICFFSYVLTLSFSVLASPST</sequence>
<evidence type="ECO:0000313" key="2">
    <source>
        <dbReference type="Proteomes" id="UP000182444"/>
    </source>
</evidence>
<dbReference type="EMBL" id="CP017553">
    <property type="protein sequence ID" value="AOW00810.1"/>
    <property type="molecule type" value="Genomic_DNA"/>
</dbReference>
<proteinExistence type="predicted"/>
<dbReference type="GeneID" id="94582519"/>
<accession>A0A1D8N599</accession>
<organism evidence="1 2">
    <name type="scientific">Yarrowia lipolytica</name>
    <name type="common">Candida lipolytica</name>
    <dbReference type="NCBI Taxonomy" id="4952"/>
    <lineage>
        <taxon>Eukaryota</taxon>
        <taxon>Fungi</taxon>
        <taxon>Dikarya</taxon>
        <taxon>Ascomycota</taxon>
        <taxon>Saccharomycotina</taxon>
        <taxon>Dipodascomycetes</taxon>
        <taxon>Dipodascales</taxon>
        <taxon>Dipodascales incertae sedis</taxon>
        <taxon>Yarrowia</taxon>
    </lineage>
</organism>
<dbReference type="RefSeq" id="XP_068137955.1">
    <property type="nucleotide sequence ID" value="XM_068281854.1"/>
</dbReference>
<evidence type="ECO:0000313" key="1">
    <source>
        <dbReference type="EMBL" id="AOW00810.1"/>
    </source>
</evidence>